<dbReference type="EMBL" id="MU853406">
    <property type="protein sequence ID" value="KAK4135350.1"/>
    <property type="molecule type" value="Genomic_DNA"/>
</dbReference>
<evidence type="ECO:0000313" key="3">
    <source>
        <dbReference type="Proteomes" id="UP001304895"/>
    </source>
</evidence>
<accession>A0AAN6ZDS3</accession>
<dbReference type="Proteomes" id="UP001304895">
    <property type="component" value="Unassembled WGS sequence"/>
</dbReference>
<name>A0AAN6ZDS3_9PEZI</name>
<gene>
    <name evidence="2" type="ORF">BT67DRAFT_272303</name>
</gene>
<reference evidence="2" key="1">
    <citation type="journal article" date="2023" name="Mol. Phylogenet. Evol.">
        <title>Genome-scale phylogeny and comparative genomics of the fungal order Sordariales.</title>
        <authorList>
            <person name="Hensen N."/>
            <person name="Bonometti L."/>
            <person name="Westerberg I."/>
            <person name="Brannstrom I.O."/>
            <person name="Guillou S."/>
            <person name="Cros-Aarteil S."/>
            <person name="Calhoun S."/>
            <person name="Haridas S."/>
            <person name="Kuo A."/>
            <person name="Mondo S."/>
            <person name="Pangilinan J."/>
            <person name="Riley R."/>
            <person name="LaButti K."/>
            <person name="Andreopoulos B."/>
            <person name="Lipzen A."/>
            <person name="Chen C."/>
            <person name="Yan M."/>
            <person name="Daum C."/>
            <person name="Ng V."/>
            <person name="Clum A."/>
            <person name="Steindorff A."/>
            <person name="Ohm R.A."/>
            <person name="Martin F."/>
            <person name="Silar P."/>
            <person name="Natvig D.O."/>
            <person name="Lalanne C."/>
            <person name="Gautier V."/>
            <person name="Ament-Velasquez S.L."/>
            <person name="Kruys A."/>
            <person name="Hutchinson M.I."/>
            <person name="Powell A.J."/>
            <person name="Barry K."/>
            <person name="Miller A.N."/>
            <person name="Grigoriev I.V."/>
            <person name="Debuchy R."/>
            <person name="Gladieux P."/>
            <person name="Hiltunen Thoren M."/>
            <person name="Johannesson H."/>
        </authorList>
    </citation>
    <scope>NUCLEOTIDE SEQUENCE</scope>
    <source>
        <strain evidence="2">CBS 123565</strain>
    </source>
</reference>
<evidence type="ECO:0000256" key="1">
    <source>
        <dbReference type="SAM" id="MobiDB-lite"/>
    </source>
</evidence>
<sequence length="194" mass="21139">MEMAVLEASRHSGWWTLPILDKSRTGGNYRVAGRSGGPSMTVERWHLDFARFLKTYTDGKGSASTGLILQPRRRGLEWDGEDDGLVYIRANGAALAERILKSALKTVTARGIKVELAPRHLLSTFHQVHRLLLVASVVLTASAMHIISPTLNKDPVPAKPSSAGSSSTHDPFYGRRQLPTPNSHDLRKVPGGGI</sequence>
<dbReference type="AlphaFoldDB" id="A0AAN6ZDS3"/>
<proteinExistence type="predicted"/>
<feature type="region of interest" description="Disordered" evidence="1">
    <location>
        <begin position="150"/>
        <end position="194"/>
    </location>
</feature>
<protein>
    <submittedName>
        <fullName evidence="2">Uncharacterized protein</fullName>
    </submittedName>
</protein>
<evidence type="ECO:0000313" key="2">
    <source>
        <dbReference type="EMBL" id="KAK4135350.1"/>
    </source>
</evidence>
<organism evidence="2 3">
    <name type="scientific">Trichocladium antarcticum</name>
    <dbReference type="NCBI Taxonomy" id="1450529"/>
    <lineage>
        <taxon>Eukaryota</taxon>
        <taxon>Fungi</taxon>
        <taxon>Dikarya</taxon>
        <taxon>Ascomycota</taxon>
        <taxon>Pezizomycotina</taxon>
        <taxon>Sordariomycetes</taxon>
        <taxon>Sordariomycetidae</taxon>
        <taxon>Sordariales</taxon>
        <taxon>Chaetomiaceae</taxon>
        <taxon>Trichocladium</taxon>
    </lineage>
</organism>
<reference evidence="2" key="2">
    <citation type="submission" date="2023-05" db="EMBL/GenBank/DDBJ databases">
        <authorList>
            <consortium name="Lawrence Berkeley National Laboratory"/>
            <person name="Steindorff A."/>
            <person name="Hensen N."/>
            <person name="Bonometti L."/>
            <person name="Westerberg I."/>
            <person name="Brannstrom I.O."/>
            <person name="Guillou S."/>
            <person name="Cros-Aarteil S."/>
            <person name="Calhoun S."/>
            <person name="Haridas S."/>
            <person name="Kuo A."/>
            <person name="Mondo S."/>
            <person name="Pangilinan J."/>
            <person name="Riley R."/>
            <person name="Labutti K."/>
            <person name="Andreopoulos B."/>
            <person name="Lipzen A."/>
            <person name="Chen C."/>
            <person name="Yanf M."/>
            <person name="Daum C."/>
            <person name="Ng V."/>
            <person name="Clum A."/>
            <person name="Ohm R."/>
            <person name="Martin F."/>
            <person name="Silar P."/>
            <person name="Natvig D."/>
            <person name="Lalanne C."/>
            <person name="Gautier V."/>
            <person name="Ament-Velasquez S.L."/>
            <person name="Kruys A."/>
            <person name="Hutchinson M.I."/>
            <person name="Powell A.J."/>
            <person name="Barry K."/>
            <person name="Miller A.N."/>
            <person name="Grigoriev I.V."/>
            <person name="Debuchy R."/>
            <person name="Gladieux P."/>
            <person name="Thoren M.H."/>
            <person name="Johannesson H."/>
        </authorList>
    </citation>
    <scope>NUCLEOTIDE SEQUENCE</scope>
    <source>
        <strain evidence="2">CBS 123565</strain>
    </source>
</reference>
<keyword evidence="3" id="KW-1185">Reference proteome</keyword>
<comment type="caution">
    <text evidence="2">The sequence shown here is derived from an EMBL/GenBank/DDBJ whole genome shotgun (WGS) entry which is preliminary data.</text>
</comment>